<feature type="binding site" evidence="7">
    <location>
        <position position="131"/>
    </location>
    <ligand>
        <name>ATP</name>
        <dbReference type="ChEBI" id="CHEBI:30616"/>
    </ligand>
</feature>
<dbReference type="PANTHER" id="PTHR12595:SF0">
    <property type="entry name" value="ADENYLATE KINASE ISOENZYME 6"/>
    <property type="match status" value="1"/>
</dbReference>
<sequence>MMLAVTGTPGTGKTSSTKLLEDEIEVLHLNEMAKRLELFEGYDEDRNSWIVDIDKIRDKLPNKGIIESHFSHLLPVDEVIVLRCHPNELKKRLNSSKTEIKENIESEALDYILMEAIAKNNKVHEIDTTDKDLNEVSDLIKQIYEGKIEEEPGKVDWSEWLMENG</sequence>
<evidence type="ECO:0000256" key="7">
    <source>
        <dbReference type="HAMAP-Rule" id="MF_00039"/>
    </source>
</evidence>
<dbReference type="GO" id="GO:0042274">
    <property type="term" value="P:ribosomal small subunit biogenesis"/>
    <property type="evidence" value="ECO:0007669"/>
    <property type="project" value="UniProtKB-UniRule"/>
</dbReference>
<evidence type="ECO:0000256" key="5">
    <source>
        <dbReference type="ARBA" id="ARBA00022777"/>
    </source>
</evidence>
<dbReference type="STRING" id="1903181.BTN85_0169"/>
<dbReference type="GO" id="GO:0005524">
    <property type="term" value="F:ATP binding"/>
    <property type="evidence" value="ECO:0007669"/>
    <property type="project" value="UniProtKB-UniRule"/>
</dbReference>
<comment type="caution">
    <text evidence="7">Lacks conserved residue(s) required for the propagation of feature annotation.</text>
</comment>
<evidence type="ECO:0000313" key="8">
    <source>
        <dbReference type="EMBL" id="OKY77701.1"/>
    </source>
</evidence>
<dbReference type="PANTHER" id="PTHR12595">
    <property type="entry name" value="POS9-ACTIVATING FACTOR FAP7-RELATED"/>
    <property type="match status" value="1"/>
</dbReference>
<evidence type="ECO:0000256" key="1">
    <source>
        <dbReference type="ARBA" id="ARBA00022517"/>
    </source>
</evidence>
<comment type="function">
    <text evidence="7">Broad-specificity nucleoside monophosphate (NMP) kinase that catalyzes the reversible transfer of the terminal phosphate group between nucleoside triphosphates and monophosphates. Has also ATPase activity. Involved in the late maturation steps of the 30S ribosomal particles, specifically 16S rRNA maturation. While NMP activity is not required for ribosome maturation, ATPase activity is. Associates transiently with small ribosomal subunit protein uS11. ATP hydrolysis breaks the interaction with uS11. May temporarily remove uS11 from the ribosome to enable a conformational change of the ribosomal RNA that is needed for the final maturation step of the small ribosomal subunit.</text>
</comment>
<evidence type="ECO:0000313" key="9">
    <source>
        <dbReference type="Proteomes" id="UP000185744"/>
    </source>
</evidence>
<keyword evidence="2 7" id="KW-0698">rRNA processing</keyword>
<dbReference type="GO" id="GO:0016887">
    <property type="term" value="F:ATP hydrolysis activity"/>
    <property type="evidence" value="ECO:0007669"/>
    <property type="project" value="InterPro"/>
</dbReference>
<feature type="binding site" evidence="7">
    <location>
        <position position="12"/>
    </location>
    <ligand>
        <name>ATP</name>
        <dbReference type="ChEBI" id="CHEBI:30616"/>
    </ligand>
</feature>
<gene>
    <name evidence="8" type="ORF">BTN85_0169</name>
</gene>
<organism evidence="8 9">
    <name type="scientific">Methanohalarchaeum thermophilum</name>
    <dbReference type="NCBI Taxonomy" id="1903181"/>
    <lineage>
        <taxon>Archaea</taxon>
        <taxon>Methanobacteriati</taxon>
        <taxon>Methanobacteriota</taxon>
        <taxon>Methanonatronarchaeia</taxon>
        <taxon>Methanonatronarchaeales</taxon>
        <taxon>Methanonatronarchaeaceae</taxon>
        <taxon>Candidatus Methanohalarchaeum</taxon>
    </lineage>
</organism>
<dbReference type="AlphaFoldDB" id="A0A1Q6DTK9"/>
<feature type="binding site" evidence="7">
    <location>
        <position position="10"/>
    </location>
    <ligand>
        <name>ATP</name>
        <dbReference type="ChEBI" id="CHEBI:30616"/>
    </ligand>
</feature>
<dbReference type="InterPro" id="IPR027417">
    <property type="entry name" value="P-loop_NTPase"/>
</dbReference>
<dbReference type="Gene3D" id="3.40.50.300">
    <property type="entry name" value="P-loop containing nucleotide triphosphate hydrolases"/>
    <property type="match status" value="1"/>
</dbReference>
<comment type="catalytic activity">
    <reaction evidence="7">
        <text>AMP + ATP = 2 ADP</text>
        <dbReference type="Rhea" id="RHEA:12973"/>
        <dbReference type="ChEBI" id="CHEBI:30616"/>
        <dbReference type="ChEBI" id="CHEBI:456215"/>
        <dbReference type="ChEBI" id="CHEBI:456216"/>
        <dbReference type="EC" id="2.7.4.3"/>
    </reaction>
</comment>
<keyword evidence="5 7" id="KW-0418">Kinase</keyword>
<evidence type="ECO:0000256" key="2">
    <source>
        <dbReference type="ARBA" id="ARBA00022552"/>
    </source>
</evidence>
<feature type="binding site" evidence="7">
    <location>
        <position position="13"/>
    </location>
    <ligand>
        <name>ATP</name>
        <dbReference type="ChEBI" id="CHEBI:30616"/>
    </ligand>
</feature>
<dbReference type="FunCoup" id="A0A1Q6DTK9">
    <property type="interactions" value="175"/>
</dbReference>
<keyword evidence="9" id="KW-1185">Reference proteome</keyword>
<comment type="subunit">
    <text evidence="7">Interacts with uS11. Not a structural component of 40S pre-ribosomes, but transiently interacts with them by binding to uS11.</text>
</comment>
<keyword evidence="6 7" id="KW-0067">ATP-binding</keyword>
<comment type="catalytic activity">
    <reaction evidence="7">
        <text>ATP + H2O = ADP + phosphate + H(+)</text>
        <dbReference type="Rhea" id="RHEA:13065"/>
        <dbReference type="ChEBI" id="CHEBI:15377"/>
        <dbReference type="ChEBI" id="CHEBI:15378"/>
        <dbReference type="ChEBI" id="CHEBI:30616"/>
        <dbReference type="ChEBI" id="CHEBI:43474"/>
        <dbReference type="ChEBI" id="CHEBI:456216"/>
    </reaction>
</comment>
<evidence type="ECO:0000256" key="4">
    <source>
        <dbReference type="ARBA" id="ARBA00022741"/>
    </source>
</evidence>
<dbReference type="Pfam" id="PF13238">
    <property type="entry name" value="AAA_18"/>
    <property type="match status" value="1"/>
</dbReference>
<dbReference type="GO" id="GO:0006364">
    <property type="term" value="P:rRNA processing"/>
    <property type="evidence" value="ECO:0007669"/>
    <property type="project" value="UniProtKB-KW"/>
</dbReference>
<evidence type="ECO:0000256" key="3">
    <source>
        <dbReference type="ARBA" id="ARBA00022679"/>
    </source>
</evidence>
<dbReference type="EMBL" id="MSDW01000001">
    <property type="protein sequence ID" value="OKY77701.1"/>
    <property type="molecule type" value="Genomic_DNA"/>
</dbReference>
<protein>
    <recommendedName>
        <fullName evidence="7">Putative adenylate kinase</fullName>
        <shortName evidence="7">AK</shortName>
        <ecNumber evidence="7">2.7.4.3</ecNumber>
    </recommendedName>
    <alternativeName>
        <fullName evidence="7">ATP-AMP transphosphorylase</fullName>
    </alternativeName>
</protein>
<comment type="caution">
    <text evidence="8">The sequence shown here is derived from an EMBL/GenBank/DDBJ whole genome shotgun (WGS) entry which is preliminary data.</text>
</comment>
<dbReference type="InParanoid" id="A0A1Q6DTK9"/>
<evidence type="ECO:0000256" key="6">
    <source>
        <dbReference type="ARBA" id="ARBA00022840"/>
    </source>
</evidence>
<dbReference type="HAMAP" id="MF_00039">
    <property type="entry name" value="Adenylate_kinase_AK6"/>
    <property type="match status" value="1"/>
</dbReference>
<accession>A0A1Q6DTK9</accession>
<dbReference type="Proteomes" id="UP000185744">
    <property type="component" value="Unassembled WGS sequence"/>
</dbReference>
<keyword evidence="4 7" id="KW-0547">Nucleotide-binding</keyword>
<keyword evidence="3 7" id="KW-0808">Transferase</keyword>
<feature type="binding site" evidence="7">
    <location>
        <position position="14"/>
    </location>
    <ligand>
        <name>ATP</name>
        <dbReference type="ChEBI" id="CHEBI:30616"/>
    </ligand>
</feature>
<dbReference type="GO" id="GO:0004017">
    <property type="term" value="F:AMP kinase activity"/>
    <property type="evidence" value="ECO:0007669"/>
    <property type="project" value="UniProtKB-UniRule"/>
</dbReference>
<name>A0A1Q6DTK9_METT1</name>
<dbReference type="EC" id="2.7.4.3" evidence="7"/>
<feature type="binding site" evidence="7">
    <location>
        <position position="15"/>
    </location>
    <ligand>
        <name>ATP</name>
        <dbReference type="ChEBI" id="CHEBI:30616"/>
    </ligand>
</feature>
<comment type="similarity">
    <text evidence="7">Belongs to the adenylate kinase family. AK6 subfamily.</text>
</comment>
<reference evidence="8" key="1">
    <citation type="submission" date="2016-12" db="EMBL/GenBank/DDBJ databases">
        <title>Discovery of methanogenic haloarchaea.</title>
        <authorList>
            <person name="Sorokin D.Y."/>
            <person name="Makarova K.S."/>
            <person name="Abbas B."/>
            <person name="Ferrer M."/>
            <person name="Golyshin P.N."/>
        </authorList>
    </citation>
    <scope>NUCLEOTIDE SEQUENCE [LARGE SCALE GENOMIC DNA]</scope>
    <source>
        <strain evidence="8">HMET1</strain>
    </source>
</reference>
<dbReference type="InterPro" id="IPR020618">
    <property type="entry name" value="Adenyl_kinase_AK6"/>
</dbReference>
<proteinExistence type="inferred from homology"/>
<dbReference type="SUPFAM" id="SSF52540">
    <property type="entry name" value="P-loop containing nucleoside triphosphate hydrolases"/>
    <property type="match status" value="1"/>
</dbReference>
<keyword evidence="1 7" id="KW-0690">Ribosome biogenesis</keyword>